<proteinExistence type="predicted"/>
<dbReference type="AlphaFoldDB" id="A0A0V8M0K9"/>
<organism evidence="3 4">
    <name type="scientific">Dehalococcoides mccartyi</name>
    <dbReference type="NCBI Taxonomy" id="61435"/>
    <lineage>
        <taxon>Bacteria</taxon>
        <taxon>Bacillati</taxon>
        <taxon>Chloroflexota</taxon>
        <taxon>Dehalococcoidia</taxon>
        <taxon>Dehalococcoidales</taxon>
        <taxon>Dehalococcoidaceae</taxon>
        <taxon>Dehalococcoides</taxon>
    </lineage>
</organism>
<dbReference type="PATRIC" id="fig|61435.5.peg.1469"/>
<feature type="region of interest" description="Disordered" evidence="1">
    <location>
        <begin position="72"/>
        <end position="104"/>
    </location>
</feature>
<sequence>MNNKTIDDIRGLIRPVLTIIFGIAFIFAVFCRLVEPIWLVYLTTGIFVFWFGDRAFKNLGFMLQNHYQVPTPPVAEPTPTPAPVEPKPAEPASTGTPLPAPEPIAQPQERFDAAAFHSAVLQDVVPKYTESNPATIFYQARDKGMATKADNTNQVLEYWDYLVGLAHDAFKHIWGCTLQEAVAGISDPGCPTCTTCAQGCGSHTDIDSKARHLGMAYYAILLELRRTLGKQQDLYQLAESGIDWKAKLSIPHQTLYYVAELAQEILRTSR</sequence>
<name>A0A0V8M0K9_9CHLR</name>
<feature type="compositionally biased region" description="Pro residues" evidence="1">
    <location>
        <begin position="72"/>
        <end position="86"/>
    </location>
</feature>
<dbReference type="Proteomes" id="UP000053577">
    <property type="component" value="Unassembled WGS sequence"/>
</dbReference>
<dbReference type="RefSeq" id="WP_058292680.1">
    <property type="nucleotide sequence ID" value="NZ_JGYD01000025.1"/>
</dbReference>
<gene>
    <name evidence="3" type="ORF">DA01_07480</name>
</gene>
<evidence type="ECO:0000256" key="1">
    <source>
        <dbReference type="SAM" id="MobiDB-lite"/>
    </source>
</evidence>
<reference evidence="3 4" key="1">
    <citation type="journal article" date="2015" name="Sci. Rep.">
        <title>A comparative genomics and reductive dehalogenase gene transcription study of two chloroethene-respiring bacteria, Dehalococcoides mccartyi strains MB and 11a.</title>
        <authorList>
            <person name="Low A."/>
            <person name="Shen Z."/>
            <person name="Cheng D."/>
            <person name="Rogers M.J."/>
            <person name="Lee P.K."/>
            <person name="He J."/>
        </authorList>
    </citation>
    <scope>NUCLEOTIDE SEQUENCE [LARGE SCALE GENOMIC DNA]</scope>
    <source>
        <strain evidence="3 4">MB</strain>
    </source>
</reference>
<accession>A0A0V8M0K9</accession>
<evidence type="ECO:0000256" key="2">
    <source>
        <dbReference type="SAM" id="Phobius"/>
    </source>
</evidence>
<feature type="transmembrane region" description="Helical" evidence="2">
    <location>
        <begin position="36"/>
        <end position="52"/>
    </location>
</feature>
<evidence type="ECO:0000313" key="3">
    <source>
        <dbReference type="EMBL" id="KSV17288.1"/>
    </source>
</evidence>
<dbReference type="EMBL" id="JGYD01000025">
    <property type="protein sequence ID" value="KSV17288.1"/>
    <property type="molecule type" value="Genomic_DNA"/>
</dbReference>
<keyword evidence="2" id="KW-0472">Membrane</keyword>
<comment type="caution">
    <text evidence="3">The sequence shown here is derived from an EMBL/GenBank/DDBJ whole genome shotgun (WGS) entry which is preliminary data.</text>
</comment>
<feature type="transmembrane region" description="Helical" evidence="2">
    <location>
        <begin position="12"/>
        <end position="30"/>
    </location>
</feature>
<evidence type="ECO:0000313" key="4">
    <source>
        <dbReference type="Proteomes" id="UP000053577"/>
    </source>
</evidence>
<protein>
    <submittedName>
        <fullName evidence="3">Uncharacterized protein</fullName>
    </submittedName>
</protein>
<keyword evidence="2" id="KW-1133">Transmembrane helix</keyword>
<keyword evidence="2" id="KW-0812">Transmembrane</keyword>